<proteinExistence type="predicted"/>
<sequence>MALVLLITSTPQPLSSPYSNWRLCRDTYNHPQPLGHPDFMRGRPLPLLTPSPTAPWAPGSLPPAAPSSPPQLLLRCPAAPPSHALVGGQPLCSTCTTSWPRHLARHHCSRQ</sequence>
<accession>A0A9D4ZSZ8</accession>
<keyword evidence="3" id="KW-1185">Reference proteome</keyword>
<name>A0A9D4ZSZ8_ADICA</name>
<evidence type="ECO:0000313" key="3">
    <source>
        <dbReference type="Proteomes" id="UP000886520"/>
    </source>
</evidence>
<feature type="compositionally biased region" description="Pro residues" evidence="1">
    <location>
        <begin position="47"/>
        <end position="69"/>
    </location>
</feature>
<protein>
    <submittedName>
        <fullName evidence="2">Uncharacterized protein</fullName>
    </submittedName>
</protein>
<evidence type="ECO:0000256" key="1">
    <source>
        <dbReference type="SAM" id="MobiDB-lite"/>
    </source>
</evidence>
<gene>
    <name evidence="2" type="ORF">GOP47_0001200</name>
</gene>
<feature type="region of interest" description="Disordered" evidence="1">
    <location>
        <begin position="32"/>
        <end position="70"/>
    </location>
</feature>
<dbReference type="AlphaFoldDB" id="A0A9D4ZSZ8"/>
<reference evidence="2" key="1">
    <citation type="submission" date="2021-01" db="EMBL/GenBank/DDBJ databases">
        <title>Adiantum capillus-veneris genome.</title>
        <authorList>
            <person name="Fang Y."/>
            <person name="Liao Q."/>
        </authorList>
    </citation>
    <scope>NUCLEOTIDE SEQUENCE</scope>
    <source>
        <strain evidence="2">H3</strain>
        <tissue evidence="2">Leaf</tissue>
    </source>
</reference>
<evidence type="ECO:0000313" key="2">
    <source>
        <dbReference type="EMBL" id="KAI5085031.1"/>
    </source>
</evidence>
<comment type="caution">
    <text evidence="2">The sequence shown here is derived from an EMBL/GenBank/DDBJ whole genome shotgun (WGS) entry which is preliminary data.</text>
</comment>
<dbReference type="EMBL" id="JABFUD020000001">
    <property type="protein sequence ID" value="KAI5085031.1"/>
    <property type="molecule type" value="Genomic_DNA"/>
</dbReference>
<organism evidence="2 3">
    <name type="scientific">Adiantum capillus-veneris</name>
    <name type="common">Maidenhair fern</name>
    <dbReference type="NCBI Taxonomy" id="13818"/>
    <lineage>
        <taxon>Eukaryota</taxon>
        <taxon>Viridiplantae</taxon>
        <taxon>Streptophyta</taxon>
        <taxon>Embryophyta</taxon>
        <taxon>Tracheophyta</taxon>
        <taxon>Polypodiopsida</taxon>
        <taxon>Polypodiidae</taxon>
        <taxon>Polypodiales</taxon>
        <taxon>Pteridineae</taxon>
        <taxon>Pteridaceae</taxon>
        <taxon>Vittarioideae</taxon>
        <taxon>Adiantum</taxon>
    </lineage>
</organism>
<dbReference type="Proteomes" id="UP000886520">
    <property type="component" value="Chromosome 1"/>
</dbReference>